<keyword evidence="7" id="KW-0443">Lipid metabolism</keyword>
<evidence type="ECO:0000256" key="10">
    <source>
        <dbReference type="ARBA" id="ARBA00036274"/>
    </source>
</evidence>
<comment type="catalytic activity">
    <reaction evidence="19">
        <text>lutein + O2 = (3R,6R)-3-hydroxy-10'-apo-alpha-carotenal + (3R)-hydroxy-beta-ionone</text>
        <dbReference type="Rhea" id="RHEA:68432"/>
        <dbReference type="ChEBI" id="CHEBI:15379"/>
        <dbReference type="ChEBI" id="CHEBI:28838"/>
        <dbReference type="ChEBI" id="CHEBI:53173"/>
        <dbReference type="ChEBI" id="CHEBI:177903"/>
    </reaction>
    <physiologicalReaction direction="left-to-right" evidence="19">
        <dbReference type="Rhea" id="RHEA:68433"/>
    </physiologicalReaction>
</comment>
<evidence type="ECO:0000256" key="11">
    <source>
        <dbReference type="ARBA" id="ARBA00038847"/>
    </source>
</evidence>
<comment type="function">
    <text evidence="13">Broad specificity mitochondrial dioxygenase that mediates the asymmetric oxidative cleavage of carotenoids. Cleaves carotenes (pure hydrocarbon carotenoids) such as all-trans-beta-carotene and lycopene as well as xanthophylls (oxygenated carotenoids) such as zeaxanthin, lutein and beta-cryptoxanthin at both the 9,10 and the 9',10' carbon-carbon double bond. Through its function in carotenoids metabolism regulates oxidative stress and the production of important signaling molecules.</text>
</comment>
<organism evidence="25 26">
    <name type="scientific">Anguilla anguilla</name>
    <name type="common">European freshwater eel</name>
    <name type="synonym">Muraena anguilla</name>
    <dbReference type="NCBI Taxonomy" id="7936"/>
    <lineage>
        <taxon>Eukaryota</taxon>
        <taxon>Metazoa</taxon>
        <taxon>Chordata</taxon>
        <taxon>Craniata</taxon>
        <taxon>Vertebrata</taxon>
        <taxon>Euteleostomi</taxon>
        <taxon>Actinopterygii</taxon>
        <taxon>Neopterygii</taxon>
        <taxon>Teleostei</taxon>
        <taxon>Anguilliformes</taxon>
        <taxon>Anguillidae</taxon>
        <taxon>Anguilla</taxon>
    </lineage>
</organism>
<reference evidence="25" key="1">
    <citation type="submission" date="2021-01" db="EMBL/GenBank/DDBJ databases">
        <title>A chromosome-scale assembly of European eel, Anguilla anguilla.</title>
        <authorList>
            <person name="Henkel C."/>
            <person name="Jong-Raadsen S.A."/>
            <person name="Dufour S."/>
            <person name="Weltzien F.-A."/>
            <person name="Palstra A.P."/>
            <person name="Pelster B."/>
            <person name="Spaink H.P."/>
            <person name="Van Den Thillart G.E."/>
            <person name="Jansen H."/>
            <person name="Zahm M."/>
            <person name="Klopp C."/>
            <person name="Cedric C."/>
            <person name="Louis A."/>
            <person name="Berthelot C."/>
            <person name="Parey E."/>
            <person name="Roest Crollius H."/>
            <person name="Montfort J."/>
            <person name="Robinson-Rechavi M."/>
            <person name="Bucao C."/>
            <person name="Bouchez O."/>
            <person name="Gislard M."/>
            <person name="Lluch J."/>
            <person name="Milhes M."/>
            <person name="Lampietro C."/>
            <person name="Lopez Roques C."/>
            <person name="Donnadieu C."/>
            <person name="Braasch I."/>
            <person name="Desvignes T."/>
            <person name="Postlethwait J."/>
            <person name="Bobe J."/>
            <person name="Guiguen Y."/>
            <person name="Dirks R."/>
        </authorList>
    </citation>
    <scope>NUCLEOTIDE SEQUENCE</scope>
    <source>
        <strain evidence="25">Tag_6206</strain>
        <tissue evidence="25">Liver</tissue>
    </source>
</reference>
<keyword evidence="6 23" id="KW-0408">Iron</keyword>
<keyword evidence="4" id="KW-0223">Dioxygenase</keyword>
<evidence type="ECO:0000256" key="5">
    <source>
        <dbReference type="ARBA" id="ARBA00023002"/>
    </source>
</evidence>
<comment type="catalytic activity">
    <reaction evidence="22">
        <text>13-cis-lycopene + O2 = 13-cis-10'-apo-lycopenal + (3E,5E)-6,10-dimethylundeca-3,5,9-trien-2-one</text>
        <dbReference type="Rhea" id="RHEA:68448"/>
        <dbReference type="ChEBI" id="CHEBI:15379"/>
        <dbReference type="ChEBI" id="CHEBI:67207"/>
        <dbReference type="ChEBI" id="CHEBI:177907"/>
        <dbReference type="ChEBI" id="CHEBI:177908"/>
    </reaction>
    <physiologicalReaction direction="left-to-right" evidence="22">
        <dbReference type="Rhea" id="RHEA:68449"/>
    </physiologicalReaction>
</comment>
<keyword evidence="5" id="KW-0560">Oxidoreductase</keyword>
<comment type="subcellular location">
    <subcellularLocation>
        <location evidence="1">Mitochondrion</location>
    </subcellularLocation>
</comment>
<keyword evidence="8" id="KW-0496">Mitochondrion</keyword>
<keyword evidence="3 23" id="KW-0479">Metal-binding</keyword>
<evidence type="ECO:0000256" key="3">
    <source>
        <dbReference type="ARBA" id="ARBA00022723"/>
    </source>
</evidence>
<comment type="catalytic activity">
    <reaction evidence="9">
        <text>all-trans-zeaxanthin + O2 = (3R)-3-hydroxy-10'-apo-beta-carotenal + (3R)-hydroxy-beta-ionone</text>
        <dbReference type="Rhea" id="RHEA:68104"/>
        <dbReference type="ChEBI" id="CHEBI:15379"/>
        <dbReference type="ChEBI" id="CHEBI:27547"/>
        <dbReference type="ChEBI" id="CHEBI:53173"/>
        <dbReference type="ChEBI" id="CHEBI:177902"/>
    </reaction>
    <physiologicalReaction direction="left-to-right" evidence="9">
        <dbReference type="Rhea" id="RHEA:68105"/>
    </physiologicalReaction>
</comment>
<dbReference type="PANTHER" id="PTHR10543:SF122">
    <property type="entry name" value="CAROTENOID-CLEAVING DIOXYGENASE, MITOCHONDRIAL"/>
    <property type="match status" value="1"/>
</dbReference>
<comment type="catalytic activity">
    <reaction evidence="10">
        <text>(3R,6R)-3-hydroxy-10'-apo-alpha-carotenal + O2 = (3R,6R)-hydroxy-alpha-ionone + 4,9-dimethyldodeca-2,4,6,8,10-pentaenedial</text>
        <dbReference type="Rhea" id="RHEA:68436"/>
        <dbReference type="ChEBI" id="CHEBI:15379"/>
        <dbReference type="ChEBI" id="CHEBI:53171"/>
        <dbReference type="ChEBI" id="CHEBI:177903"/>
        <dbReference type="ChEBI" id="CHEBI:177904"/>
    </reaction>
    <physiologicalReaction direction="left-to-right" evidence="10">
        <dbReference type="Rhea" id="RHEA:68437"/>
    </physiologicalReaction>
</comment>
<dbReference type="GO" id="GO:0003834">
    <property type="term" value="F:beta-carotene 15,15'-dioxygenase activity"/>
    <property type="evidence" value="ECO:0007669"/>
    <property type="project" value="TreeGrafter"/>
</dbReference>
<dbReference type="EC" id="1.13.11.71" evidence="11"/>
<dbReference type="GO" id="GO:0046872">
    <property type="term" value="F:metal ion binding"/>
    <property type="evidence" value="ECO:0007669"/>
    <property type="project" value="UniProtKB-KW"/>
</dbReference>
<dbReference type="GO" id="GO:0102076">
    <property type="term" value="F:beta,beta-carotene-9',10'-cleaving oxygenase activity"/>
    <property type="evidence" value="ECO:0007669"/>
    <property type="project" value="UniProtKB-EC"/>
</dbReference>
<proteinExistence type="inferred from homology"/>
<comment type="caution">
    <text evidence="25">The sequence shown here is derived from an EMBL/GenBank/DDBJ whole genome shotgun (WGS) entry which is preliminary data.</text>
</comment>
<evidence type="ECO:0000256" key="12">
    <source>
        <dbReference type="ARBA" id="ARBA00040536"/>
    </source>
</evidence>
<comment type="cofactor">
    <cofactor evidence="23">
        <name>Fe(2+)</name>
        <dbReference type="ChEBI" id="CHEBI:29033"/>
    </cofactor>
    <text evidence="23">Binds 1 Fe(2+) ion per subunit.</text>
</comment>
<sequence length="119" mass="13452">MSQNYVVFIEQPLKMDLLKIVTSKLRGKPINDGIYWDPNLETVFHMISKHTGKPVSAKYYVKAMADFHQINAFEQDDFLLLDLLGSDDGGAVNDYLIQNILQIRRVLGPGVASPWAFPV</sequence>
<comment type="catalytic activity">
    <reaction evidence="15">
        <text>5-cis-lycopene + O2 = 5-cis-10'-apo-lycopenal + (3E,5E)-6,10-dimethylundeca-3,5,9-trien-2-one</text>
        <dbReference type="Rhea" id="RHEA:68444"/>
        <dbReference type="ChEBI" id="CHEBI:15379"/>
        <dbReference type="ChEBI" id="CHEBI:67207"/>
        <dbReference type="ChEBI" id="CHEBI:177905"/>
        <dbReference type="ChEBI" id="CHEBI:177906"/>
    </reaction>
    <physiologicalReaction direction="left-to-right" evidence="15">
        <dbReference type="Rhea" id="RHEA:68445"/>
    </physiologicalReaction>
</comment>
<evidence type="ECO:0000313" key="25">
    <source>
        <dbReference type="EMBL" id="KAG5855088.1"/>
    </source>
</evidence>
<evidence type="ECO:0000256" key="17">
    <source>
        <dbReference type="ARBA" id="ARBA00048043"/>
    </source>
</evidence>
<feature type="binding site" evidence="23">
    <location>
        <position position="68"/>
    </location>
    <ligand>
        <name>Fe cation</name>
        <dbReference type="ChEBI" id="CHEBI:24875"/>
        <note>catalytic</note>
    </ligand>
</feature>
<evidence type="ECO:0000256" key="22">
    <source>
        <dbReference type="ARBA" id="ARBA00049207"/>
    </source>
</evidence>
<evidence type="ECO:0000256" key="6">
    <source>
        <dbReference type="ARBA" id="ARBA00023004"/>
    </source>
</evidence>
<comment type="catalytic activity">
    <reaction evidence="17">
        <text>all-trans-10'-apo-beta-carotenal + O2 = beta-ionone + 4,9-dimethyldodeca-2,4,6,8,10-pentaenedial</text>
        <dbReference type="Rhea" id="RHEA:68452"/>
        <dbReference type="ChEBI" id="CHEBI:15379"/>
        <dbReference type="ChEBI" id="CHEBI:32325"/>
        <dbReference type="ChEBI" id="CHEBI:53153"/>
        <dbReference type="ChEBI" id="CHEBI:53171"/>
    </reaction>
    <physiologicalReaction direction="left-to-right" evidence="17">
        <dbReference type="Rhea" id="RHEA:68453"/>
    </physiologicalReaction>
</comment>
<comment type="catalytic activity">
    <reaction evidence="14">
        <text>(3R)-3-hydroxy-10'-apo-beta-carotenal + O2 = 4,9-dimethyldodeca-2,4,6,8,10-pentaenedial + (3R)-hydroxy-beta-ionone</text>
        <dbReference type="Rhea" id="RHEA:68424"/>
        <dbReference type="ChEBI" id="CHEBI:15379"/>
        <dbReference type="ChEBI" id="CHEBI:53171"/>
        <dbReference type="ChEBI" id="CHEBI:53173"/>
        <dbReference type="ChEBI" id="CHEBI:177902"/>
    </reaction>
    <physiologicalReaction direction="left-to-right" evidence="14">
        <dbReference type="Rhea" id="RHEA:68425"/>
    </physiologicalReaction>
</comment>
<evidence type="ECO:0000256" key="7">
    <source>
        <dbReference type="ARBA" id="ARBA00023098"/>
    </source>
</evidence>
<dbReference type="AlphaFoldDB" id="A0A9D3S542"/>
<comment type="catalytic activity">
    <reaction evidence="18">
        <text>all-trans-zeaxanthin + 2 O2 = 4,9-dimethyldodeca-2,4,6,8,10-pentaenedial + 2 (3R)-hydroxy-beta-ionone</text>
        <dbReference type="Rhea" id="RHEA:26393"/>
        <dbReference type="ChEBI" id="CHEBI:15379"/>
        <dbReference type="ChEBI" id="CHEBI:27547"/>
        <dbReference type="ChEBI" id="CHEBI:53171"/>
        <dbReference type="ChEBI" id="CHEBI:53173"/>
    </reaction>
    <physiologicalReaction direction="left-to-right" evidence="18">
        <dbReference type="Rhea" id="RHEA:26394"/>
    </physiologicalReaction>
</comment>
<dbReference type="EMBL" id="JAFIRN010000002">
    <property type="protein sequence ID" value="KAG5855088.1"/>
    <property type="molecule type" value="Genomic_DNA"/>
</dbReference>
<evidence type="ECO:0000256" key="2">
    <source>
        <dbReference type="ARBA" id="ARBA00006787"/>
    </source>
</evidence>
<evidence type="ECO:0000256" key="18">
    <source>
        <dbReference type="ARBA" id="ARBA00048381"/>
    </source>
</evidence>
<comment type="similarity">
    <text evidence="2 24">Belongs to the carotenoid oxygenase family.</text>
</comment>
<gene>
    <name evidence="25" type="ORF">ANANG_G00045240</name>
</gene>
<accession>A0A9D3S542</accession>
<comment type="catalytic activity">
    <reaction evidence="16">
        <text>lutein + O2 = (3R,6R)-hydroxy-alpha-ionone + (3R)-3-hydroxy-10'-apo-beta-carotenal</text>
        <dbReference type="Rhea" id="RHEA:68428"/>
        <dbReference type="ChEBI" id="CHEBI:15379"/>
        <dbReference type="ChEBI" id="CHEBI:28838"/>
        <dbReference type="ChEBI" id="CHEBI:177902"/>
        <dbReference type="ChEBI" id="CHEBI:177904"/>
    </reaction>
    <physiologicalReaction direction="left-to-right" evidence="16">
        <dbReference type="Rhea" id="RHEA:68429"/>
    </physiologicalReaction>
</comment>
<evidence type="ECO:0000256" key="21">
    <source>
        <dbReference type="ARBA" id="ARBA00049190"/>
    </source>
</evidence>
<dbReference type="Pfam" id="PF03055">
    <property type="entry name" value="RPE65"/>
    <property type="match status" value="1"/>
</dbReference>
<name>A0A9D3S542_ANGAN</name>
<dbReference type="Proteomes" id="UP001044222">
    <property type="component" value="Unassembled WGS sequence"/>
</dbReference>
<evidence type="ECO:0000256" key="19">
    <source>
        <dbReference type="ARBA" id="ARBA00048862"/>
    </source>
</evidence>
<evidence type="ECO:0000256" key="13">
    <source>
        <dbReference type="ARBA" id="ARBA00045336"/>
    </source>
</evidence>
<evidence type="ECO:0000313" key="26">
    <source>
        <dbReference type="Proteomes" id="UP001044222"/>
    </source>
</evidence>
<evidence type="ECO:0000256" key="23">
    <source>
        <dbReference type="PIRSR" id="PIRSR604294-1"/>
    </source>
</evidence>
<evidence type="ECO:0000256" key="15">
    <source>
        <dbReference type="ARBA" id="ARBA00047747"/>
    </source>
</evidence>
<dbReference type="PANTHER" id="PTHR10543">
    <property type="entry name" value="BETA-CAROTENE DIOXYGENASE"/>
    <property type="match status" value="1"/>
</dbReference>
<evidence type="ECO:0000256" key="9">
    <source>
        <dbReference type="ARBA" id="ARBA00035797"/>
    </source>
</evidence>
<keyword evidence="26" id="KW-1185">Reference proteome</keyword>
<dbReference type="GO" id="GO:0016121">
    <property type="term" value="P:carotene catabolic process"/>
    <property type="evidence" value="ECO:0007669"/>
    <property type="project" value="TreeGrafter"/>
</dbReference>
<evidence type="ECO:0000256" key="1">
    <source>
        <dbReference type="ARBA" id="ARBA00004173"/>
    </source>
</evidence>
<dbReference type="GO" id="GO:0010436">
    <property type="term" value="F:carotenoid dioxygenase activity"/>
    <property type="evidence" value="ECO:0007669"/>
    <property type="project" value="TreeGrafter"/>
</dbReference>
<dbReference type="InterPro" id="IPR004294">
    <property type="entry name" value="Carotenoid_Oase"/>
</dbReference>
<comment type="catalytic activity">
    <reaction evidence="21">
        <text>beta-cryptoxanthin + O2 = all-trans-10'-apo-beta-carotenal + (3R)-hydroxy-beta-ionone</text>
        <dbReference type="Rhea" id="RHEA:68440"/>
        <dbReference type="ChEBI" id="CHEBI:10362"/>
        <dbReference type="ChEBI" id="CHEBI:15379"/>
        <dbReference type="ChEBI" id="CHEBI:53153"/>
        <dbReference type="ChEBI" id="CHEBI:53173"/>
    </reaction>
    <physiologicalReaction direction="left-to-right" evidence="21">
        <dbReference type="Rhea" id="RHEA:68441"/>
    </physiologicalReaction>
</comment>
<evidence type="ECO:0000256" key="4">
    <source>
        <dbReference type="ARBA" id="ARBA00022964"/>
    </source>
</evidence>
<evidence type="ECO:0000256" key="16">
    <source>
        <dbReference type="ARBA" id="ARBA00047865"/>
    </source>
</evidence>
<protein>
    <recommendedName>
        <fullName evidence="12">Carotenoid-cleaving dioxygenase, mitochondrial</fullName>
        <ecNumber evidence="11">1.13.11.71</ecNumber>
    </recommendedName>
</protein>
<dbReference type="GO" id="GO:0042574">
    <property type="term" value="P:retinal metabolic process"/>
    <property type="evidence" value="ECO:0007669"/>
    <property type="project" value="TreeGrafter"/>
</dbReference>
<evidence type="ECO:0000256" key="14">
    <source>
        <dbReference type="ARBA" id="ARBA00047577"/>
    </source>
</evidence>
<dbReference type="GO" id="GO:0005739">
    <property type="term" value="C:mitochondrion"/>
    <property type="evidence" value="ECO:0007669"/>
    <property type="project" value="UniProtKB-SubCell"/>
</dbReference>
<evidence type="ECO:0000256" key="8">
    <source>
        <dbReference type="ARBA" id="ARBA00023128"/>
    </source>
</evidence>
<evidence type="ECO:0000256" key="20">
    <source>
        <dbReference type="ARBA" id="ARBA00049156"/>
    </source>
</evidence>
<comment type="catalytic activity">
    <reaction evidence="20">
        <text>all-trans-beta-carotene + O2 = beta-ionone + all-trans-10'-apo-beta-carotenal</text>
        <dbReference type="Rhea" id="RHEA:26389"/>
        <dbReference type="ChEBI" id="CHEBI:15379"/>
        <dbReference type="ChEBI" id="CHEBI:17579"/>
        <dbReference type="ChEBI" id="CHEBI:32325"/>
        <dbReference type="ChEBI" id="CHEBI:53153"/>
        <dbReference type="EC" id="1.13.11.71"/>
    </reaction>
    <physiologicalReaction direction="left-to-right" evidence="20">
        <dbReference type="Rhea" id="RHEA:26390"/>
    </physiologicalReaction>
</comment>
<evidence type="ECO:0000256" key="24">
    <source>
        <dbReference type="RuleBase" id="RU003799"/>
    </source>
</evidence>